<evidence type="ECO:0000256" key="2">
    <source>
        <dbReference type="SAM" id="Phobius"/>
    </source>
</evidence>
<keyword evidence="2" id="KW-0472">Membrane</keyword>
<evidence type="ECO:0000313" key="3">
    <source>
        <dbReference type="EMBL" id="TDQ04928.1"/>
    </source>
</evidence>
<dbReference type="Proteomes" id="UP000295444">
    <property type="component" value="Unassembled WGS sequence"/>
</dbReference>
<protein>
    <submittedName>
        <fullName evidence="3">Type VII secretion protein EccB</fullName>
    </submittedName>
</protein>
<dbReference type="AlphaFoldDB" id="A0A4R6SL54"/>
<dbReference type="GO" id="GO:0005576">
    <property type="term" value="C:extracellular region"/>
    <property type="evidence" value="ECO:0007669"/>
    <property type="project" value="TreeGrafter"/>
</dbReference>
<comment type="caution">
    <text evidence="3">The sequence shown here is derived from an EMBL/GenBank/DDBJ whole genome shotgun (WGS) entry which is preliminary data.</text>
</comment>
<dbReference type="Pfam" id="PF05108">
    <property type="entry name" value="T7SS_ESX1_EccB"/>
    <property type="match status" value="1"/>
</dbReference>
<dbReference type="PANTHER" id="PTHR40765">
    <property type="entry name" value="ESX-2 SECRETION SYSTEM ATPASE ECCB2"/>
    <property type="match status" value="1"/>
</dbReference>
<reference evidence="3 4" key="1">
    <citation type="submission" date="2019-03" db="EMBL/GenBank/DDBJ databases">
        <title>Genomic Encyclopedia of Type Strains, Phase IV (KMG-IV): sequencing the most valuable type-strain genomes for metagenomic binning, comparative biology and taxonomic classification.</title>
        <authorList>
            <person name="Goeker M."/>
        </authorList>
    </citation>
    <scope>NUCLEOTIDE SEQUENCE [LARGE SCALE GENOMIC DNA]</scope>
    <source>
        <strain evidence="3 4">DSM 45361</strain>
    </source>
</reference>
<dbReference type="InterPro" id="IPR044857">
    <property type="entry name" value="T7SS_EccB_R1"/>
</dbReference>
<accession>A0A4R6SL54</accession>
<feature type="transmembrane region" description="Helical" evidence="2">
    <location>
        <begin position="40"/>
        <end position="62"/>
    </location>
</feature>
<feature type="region of interest" description="Disordered" evidence="1">
    <location>
        <begin position="318"/>
        <end position="338"/>
    </location>
</feature>
<keyword evidence="4" id="KW-1185">Reference proteome</keyword>
<evidence type="ECO:0000256" key="1">
    <source>
        <dbReference type="SAM" id="MobiDB-lite"/>
    </source>
</evidence>
<organism evidence="3 4">
    <name type="scientific">Labedaea rhizosphaerae</name>
    <dbReference type="NCBI Taxonomy" id="598644"/>
    <lineage>
        <taxon>Bacteria</taxon>
        <taxon>Bacillati</taxon>
        <taxon>Actinomycetota</taxon>
        <taxon>Actinomycetes</taxon>
        <taxon>Pseudonocardiales</taxon>
        <taxon>Pseudonocardiaceae</taxon>
        <taxon>Labedaea</taxon>
    </lineage>
</organism>
<proteinExistence type="predicted"/>
<gene>
    <name evidence="3" type="ORF">EV186_101889</name>
</gene>
<sequence length="471" mass="48883">MGTNKDQLQAHQFMLQRVISALAVQETDPEQPPFRRPTMAAIAGIVIGILSCGAVWVFGLLVPGGNKFTATDVIAVEEETGARFVLMDGRLHPVMNYTSALLALDKHADVRMVSHATLAGIPAGVPIGIPDAPDSLPGKDQLLSGGWSVCSQPATDTQGQRTQQTVLLVGHTPDHSSALNGRGALVTAAGREYLLYQGFKHEITGNVTVALGLADKSATDVASRWLDTVPSGARVDPIAVTDAGTASTAVPGKSLVAGQLIEVNDAPDNGLDDITQPQFYLVLSDQLMSVSPLQAAVQHVLDPRANPYVPMSNRELAGAVRTPPEPSKKGGLPRSVPPVAQLDEPDAAVCALFQPGEDTPQILVSASLSAADRGSATVPPSPDGIVRVAVPAGKAALVEVMTSPTQEPGQGTIALVNDQGKLHPLLDPQHVQQVLGYDGVVPVRITEVLTGRVPAASPLGPDAARVPATGG</sequence>
<keyword evidence="2" id="KW-0812">Transmembrane</keyword>
<dbReference type="EMBL" id="SNXZ01000001">
    <property type="protein sequence ID" value="TDQ04928.1"/>
    <property type="molecule type" value="Genomic_DNA"/>
</dbReference>
<dbReference type="RefSeq" id="WP_133847763.1">
    <property type="nucleotide sequence ID" value="NZ_SNXZ01000001.1"/>
</dbReference>
<evidence type="ECO:0000313" key="4">
    <source>
        <dbReference type="Proteomes" id="UP000295444"/>
    </source>
</evidence>
<dbReference type="InterPro" id="IPR007795">
    <property type="entry name" value="T7SS_EccB"/>
</dbReference>
<dbReference type="OrthoDB" id="3847604at2"/>
<dbReference type="PANTHER" id="PTHR40765:SF2">
    <property type="entry name" value="ESX-2 SECRETION SYSTEM ATPASE ECCB2"/>
    <property type="match status" value="1"/>
</dbReference>
<dbReference type="NCBIfam" id="TIGR03919">
    <property type="entry name" value="T7SS_EccB"/>
    <property type="match status" value="1"/>
</dbReference>
<name>A0A4R6SL54_LABRH</name>
<keyword evidence="2" id="KW-1133">Transmembrane helix</keyword>
<dbReference type="Gene3D" id="3.30.2390.20">
    <property type="entry name" value="Type VII secretion system EccB, repeat 1 domain"/>
    <property type="match status" value="1"/>
</dbReference>